<dbReference type="EMBL" id="JAWXYG010000010">
    <property type="protein sequence ID" value="KAK4261679.1"/>
    <property type="molecule type" value="Genomic_DNA"/>
</dbReference>
<keyword evidence="4" id="KW-0926">Vacuole</keyword>
<evidence type="ECO:0000313" key="11">
    <source>
        <dbReference type="EMBL" id="KAK4261679.1"/>
    </source>
</evidence>
<sequence length="398" mass="43924">MPESTNLHSFSPSRSSQKTAKTTTSTSSRHLLFFTLILPITLASILFRLDPFQPAHFPAEVMSRSIITAPASNDKMRGGSKAMAEGHVEGPEDLVYDAATGFIYTGCSDGWIKRVMVKESAAGDSGVESLVRTEGRPLGVALDRNGDLVVADSDKGLVKVTIREGKIELLTDEVEGLKFKLTDGVDIAEDGTIYFTDASYKYSFNDFMFDILEGKPYGRLISYDPATNLTSLLVSNLYFANGVAVSPDQQFVIFCETILRRCRKYYIKGPKKGSIEKFVENMPGYPDNIHYDGEGLYWIALSSSPTYSWQLALRYPIIRKAVARIVKYVGKPDMEKNGGAVSVDLEGNLKAHYYDAHFSLISSAIKIGNHLYCGSLHYPFIIRLDLNKYPALPTAAAA</sequence>
<accession>A0AAE1JYG9</accession>
<keyword evidence="9" id="KW-1133">Transmembrane helix</keyword>
<evidence type="ECO:0000256" key="1">
    <source>
        <dbReference type="ARBA" id="ARBA00004116"/>
    </source>
</evidence>
<evidence type="ECO:0000259" key="10">
    <source>
        <dbReference type="Pfam" id="PF03088"/>
    </source>
</evidence>
<evidence type="ECO:0000313" key="12">
    <source>
        <dbReference type="Proteomes" id="UP001293593"/>
    </source>
</evidence>
<dbReference type="FunFam" id="2.120.10.30:FF:000073">
    <property type="entry name" value="Protein STRICTOSIDINE SYNTHASE-LIKE 6"/>
    <property type="match status" value="1"/>
</dbReference>
<reference evidence="11" key="1">
    <citation type="submission" date="2023-10" db="EMBL/GenBank/DDBJ databases">
        <title>Chromosome-level genome of the transformable northern wattle, Acacia crassicarpa.</title>
        <authorList>
            <person name="Massaro I."/>
            <person name="Sinha N.R."/>
            <person name="Poethig S."/>
            <person name="Leichty A.R."/>
        </authorList>
    </citation>
    <scope>NUCLEOTIDE SEQUENCE</scope>
    <source>
        <strain evidence="11">Acra3RX</strain>
        <tissue evidence="11">Leaf</tissue>
    </source>
</reference>
<evidence type="ECO:0000256" key="9">
    <source>
        <dbReference type="SAM" id="Phobius"/>
    </source>
</evidence>
<comment type="similarity">
    <text evidence="2">Belongs to the strictosidine synthase family.</text>
</comment>
<dbReference type="Proteomes" id="UP001293593">
    <property type="component" value="Unassembled WGS sequence"/>
</dbReference>
<dbReference type="GO" id="GO:0005773">
    <property type="term" value="C:vacuole"/>
    <property type="evidence" value="ECO:0007669"/>
    <property type="project" value="UniProtKB-SubCell"/>
</dbReference>
<keyword evidence="9" id="KW-0812">Transmembrane</keyword>
<dbReference type="SUPFAM" id="SSF63829">
    <property type="entry name" value="Calcium-dependent phosphotriesterase"/>
    <property type="match status" value="1"/>
</dbReference>
<keyword evidence="6" id="KW-0677">Repeat</keyword>
<comment type="subcellular location">
    <subcellularLocation>
        <location evidence="1">Vacuole</location>
    </subcellularLocation>
</comment>
<dbReference type="InterPro" id="IPR018119">
    <property type="entry name" value="Strictosidine_synth_cons-reg"/>
</dbReference>
<protein>
    <recommendedName>
        <fullName evidence="10">Strictosidine synthase conserved region domain-containing protein</fullName>
    </recommendedName>
</protein>
<keyword evidence="9" id="KW-0472">Membrane</keyword>
<keyword evidence="12" id="KW-1185">Reference proteome</keyword>
<dbReference type="PANTHER" id="PTHR10426:SF88">
    <property type="entry name" value="ADIPOCYTE PLASMA MEMBRANE-ASSOCIATED PROTEIN HEMOMUCIN-RELATED"/>
    <property type="match status" value="1"/>
</dbReference>
<keyword evidence="5" id="KW-0732">Signal</keyword>
<keyword evidence="3" id="KW-0597">Phosphoprotein</keyword>
<dbReference type="GO" id="GO:0016787">
    <property type="term" value="F:hydrolase activity"/>
    <property type="evidence" value="ECO:0007669"/>
    <property type="project" value="TreeGrafter"/>
</dbReference>
<dbReference type="Pfam" id="PF03088">
    <property type="entry name" value="Str_synth"/>
    <property type="match status" value="1"/>
</dbReference>
<evidence type="ECO:0000256" key="2">
    <source>
        <dbReference type="ARBA" id="ARBA00009191"/>
    </source>
</evidence>
<organism evidence="11 12">
    <name type="scientific">Acacia crassicarpa</name>
    <name type="common">northern wattle</name>
    <dbReference type="NCBI Taxonomy" id="499986"/>
    <lineage>
        <taxon>Eukaryota</taxon>
        <taxon>Viridiplantae</taxon>
        <taxon>Streptophyta</taxon>
        <taxon>Embryophyta</taxon>
        <taxon>Tracheophyta</taxon>
        <taxon>Spermatophyta</taxon>
        <taxon>Magnoliopsida</taxon>
        <taxon>eudicotyledons</taxon>
        <taxon>Gunneridae</taxon>
        <taxon>Pentapetalae</taxon>
        <taxon>rosids</taxon>
        <taxon>fabids</taxon>
        <taxon>Fabales</taxon>
        <taxon>Fabaceae</taxon>
        <taxon>Caesalpinioideae</taxon>
        <taxon>mimosoid clade</taxon>
        <taxon>Acacieae</taxon>
        <taxon>Acacia</taxon>
    </lineage>
</organism>
<comment type="caution">
    <text evidence="11">The sequence shown here is derived from an EMBL/GenBank/DDBJ whole genome shotgun (WGS) entry which is preliminary data.</text>
</comment>
<evidence type="ECO:0000256" key="5">
    <source>
        <dbReference type="ARBA" id="ARBA00022729"/>
    </source>
</evidence>
<evidence type="ECO:0000256" key="6">
    <source>
        <dbReference type="ARBA" id="ARBA00022737"/>
    </source>
</evidence>
<keyword evidence="7" id="KW-0325">Glycoprotein</keyword>
<evidence type="ECO:0000256" key="8">
    <source>
        <dbReference type="SAM" id="MobiDB-lite"/>
    </source>
</evidence>
<dbReference type="Gene3D" id="2.120.10.30">
    <property type="entry name" value="TolB, C-terminal domain"/>
    <property type="match status" value="1"/>
</dbReference>
<evidence type="ECO:0000256" key="4">
    <source>
        <dbReference type="ARBA" id="ARBA00022554"/>
    </source>
</evidence>
<feature type="compositionally biased region" description="Polar residues" evidence="8">
    <location>
        <begin position="1"/>
        <end position="12"/>
    </location>
</feature>
<dbReference type="GO" id="GO:0009753">
    <property type="term" value="P:response to jasmonic acid"/>
    <property type="evidence" value="ECO:0007669"/>
    <property type="project" value="UniProtKB-ARBA"/>
</dbReference>
<feature type="region of interest" description="Disordered" evidence="8">
    <location>
        <begin position="1"/>
        <end position="23"/>
    </location>
</feature>
<feature type="compositionally biased region" description="Low complexity" evidence="8">
    <location>
        <begin position="13"/>
        <end position="23"/>
    </location>
</feature>
<dbReference type="InterPro" id="IPR011042">
    <property type="entry name" value="6-blade_b-propeller_TolB-like"/>
</dbReference>
<feature type="domain" description="Strictosidine synthase conserved region" evidence="10">
    <location>
        <begin position="183"/>
        <end position="270"/>
    </location>
</feature>
<dbReference type="InterPro" id="IPR001258">
    <property type="entry name" value="NHL_repeat"/>
</dbReference>
<evidence type="ECO:0000256" key="3">
    <source>
        <dbReference type="ARBA" id="ARBA00022553"/>
    </source>
</evidence>
<dbReference type="PANTHER" id="PTHR10426">
    <property type="entry name" value="STRICTOSIDINE SYNTHASE-RELATED"/>
    <property type="match status" value="1"/>
</dbReference>
<dbReference type="Pfam" id="PF01436">
    <property type="entry name" value="NHL"/>
    <property type="match status" value="1"/>
</dbReference>
<gene>
    <name evidence="11" type="ORF">QN277_004642</name>
</gene>
<dbReference type="Pfam" id="PF20067">
    <property type="entry name" value="SSL_N"/>
    <property type="match status" value="1"/>
</dbReference>
<dbReference type="AlphaFoldDB" id="A0AAE1JYG9"/>
<evidence type="ECO:0000256" key="7">
    <source>
        <dbReference type="ARBA" id="ARBA00023180"/>
    </source>
</evidence>
<feature type="transmembrane region" description="Helical" evidence="9">
    <location>
        <begin position="31"/>
        <end position="49"/>
    </location>
</feature>
<dbReference type="GO" id="GO:0012505">
    <property type="term" value="C:endomembrane system"/>
    <property type="evidence" value="ECO:0007669"/>
    <property type="project" value="TreeGrafter"/>
</dbReference>
<name>A0AAE1JYG9_9FABA</name>
<proteinExistence type="inferred from homology"/>